<accession>A0A075FWZ8</accession>
<organism evidence="2">
    <name type="scientific">uncultured marine group II/III euryarchaeote AD1000_44_A01</name>
    <dbReference type="NCBI Taxonomy" id="1457773"/>
    <lineage>
        <taxon>Archaea</taxon>
        <taxon>Methanobacteriati</taxon>
        <taxon>Methanobacteriota</taxon>
        <taxon>environmental samples</taxon>
    </lineage>
</organism>
<evidence type="ECO:0000313" key="2">
    <source>
        <dbReference type="EMBL" id="AIE94152.1"/>
    </source>
</evidence>
<dbReference type="InterPro" id="IPR038078">
    <property type="entry name" value="PhoU-like_sf"/>
</dbReference>
<proteinExistence type="predicted"/>
<dbReference type="Pfam" id="PF01895">
    <property type="entry name" value="PhoU"/>
    <property type="match status" value="1"/>
</dbReference>
<dbReference type="Gene3D" id="1.20.58.220">
    <property type="entry name" value="Phosphate transport system protein phou homolog 2, domain 2"/>
    <property type="match status" value="1"/>
</dbReference>
<name>A0A075FWZ8_9EURY</name>
<sequence>MAPVRTGLDERLDQLRNQLVEDANDLMRIYSVAVDSLISLDVENVNQVLTARYEARKIFWERTGDILLVLSLNQPMMGDLRMISTFLRGSDTIERGMRHARDISQTSSLLANELEIDKIPHDLIDLIQTMNKLLMDMISNIFDSINSKSGLNIEYISDKWEEIGNIWETCQEVISVTPGAEIGSKTGRLNLFRAISRMERTGYNFVRFADHWHHALNNEWISIEN</sequence>
<dbReference type="EMBL" id="KF900415">
    <property type="protein sequence ID" value="AIE94152.1"/>
    <property type="molecule type" value="Genomic_DNA"/>
</dbReference>
<dbReference type="InterPro" id="IPR026022">
    <property type="entry name" value="PhoU_dom"/>
</dbReference>
<reference evidence="2" key="1">
    <citation type="journal article" date="2014" name="Genome Biol. Evol.">
        <title>Pangenome evidence for extensive interdomain horizontal transfer affecting lineage core and shell genes in uncultured planktonic thaumarchaeota and euryarchaeota.</title>
        <authorList>
            <person name="Deschamps P."/>
            <person name="Zivanovic Y."/>
            <person name="Moreira D."/>
            <person name="Rodriguez-Valera F."/>
            <person name="Lopez-Garcia P."/>
        </authorList>
    </citation>
    <scope>NUCLEOTIDE SEQUENCE</scope>
</reference>
<protein>
    <submittedName>
        <fullName evidence="2">Phosphate uptake regulator</fullName>
    </submittedName>
</protein>
<dbReference type="AlphaFoldDB" id="A0A075FWZ8"/>
<feature type="domain" description="PhoU" evidence="1">
    <location>
        <begin position="32"/>
        <end position="105"/>
    </location>
</feature>
<evidence type="ECO:0000259" key="1">
    <source>
        <dbReference type="Pfam" id="PF01895"/>
    </source>
</evidence>
<dbReference type="SUPFAM" id="SSF109755">
    <property type="entry name" value="PhoU-like"/>
    <property type="match status" value="1"/>
</dbReference>